<protein>
    <submittedName>
        <fullName evidence="2">Uncharacterized protein</fullName>
    </submittedName>
</protein>
<sequence>MATAKHHTTHDLRREVVGTIGLLTDAEDFAAMRRYRTFTFRDHATYLREIEHLLRTLAAEGKHTTLALFDPEEYEQYCTDTGQNPDTPTGRTSFTAELAASGPTVTYDGRPLSDIVPDLVDEALRHSTLEYAEHLLTEAGRCADCGEDIGVSAFTRSAHLLSRILDTAGPGIHHIVCSVTLDVAPLLGALHAERTPDGLLHLDESDALEVTTLLAVGIARKAPGGLVLRATTPDRPDRVCGWRLTGEHLTPLTEAEVFDAYCTDAHTGDPVPPEPGLDYGPAPDLGPYEDPHHRH</sequence>
<feature type="region of interest" description="Disordered" evidence="1">
    <location>
        <begin position="264"/>
        <end position="295"/>
    </location>
</feature>
<evidence type="ECO:0000313" key="3">
    <source>
        <dbReference type="Proteomes" id="UP000598297"/>
    </source>
</evidence>
<dbReference type="RefSeq" id="WP_161704521.1">
    <property type="nucleotide sequence ID" value="NZ_JAAAHS010000426.1"/>
</dbReference>
<dbReference type="EMBL" id="JAAAHS010000426">
    <property type="protein sequence ID" value="NBE56121.1"/>
    <property type="molecule type" value="Genomic_DNA"/>
</dbReference>
<comment type="caution">
    <text evidence="2">The sequence shown here is derived from an EMBL/GenBank/DDBJ whole genome shotgun (WGS) entry which is preliminary data.</text>
</comment>
<dbReference type="AlphaFoldDB" id="A0A964XQC1"/>
<keyword evidence="3" id="KW-1185">Reference proteome</keyword>
<dbReference type="OrthoDB" id="3428054at2"/>
<accession>A0A964XQC1</accession>
<evidence type="ECO:0000256" key="1">
    <source>
        <dbReference type="SAM" id="MobiDB-lite"/>
    </source>
</evidence>
<dbReference type="Proteomes" id="UP000598297">
    <property type="component" value="Unassembled WGS sequence"/>
</dbReference>
<reference evidence="2" key="1">
    <citation type="submission" date="2020-01" db="EMBL/GenBank/DDBJ databases">
        <title>Whole-genome analyses of novel actinobacteria.</title>
        <authorList>
            <person name="Sahin N."/>
        </authorList>
    </citation>
    <scope>NUCLEOTIDE SEQUENCE</scope>
    <source>
        <strain evidence="2">YC537</strain>
    </source>
</reference>
<gene>
    <name evidence="2" type="ORF">GUY60_32760</name>
</gene>
<proteinExistence type="predicted"/>
<evidence type="ECO:0000313" key="2">
    <source>
        <dbReference type="EMBL" id="NBE56121.1"/>
    </source>
</evidence>
<name>A0A964XQC1_9ACTN</name>
<organism evidence="2 3">
    <name type="scientific">Streptomyces boluensis</name>
    <dbReference type="NCBI Taxonomy" id="1775135"/>
    <lineage>
        <taxon>Bacteria</taxon>
        <taxon>Bacillati</taxon>
        <taxon>Actinomycetota</taxon>
        <taxon>Actinomycetes</taxon>
        <taxon>Kitasatosporales</taxon>
        <taxon>Streptomycetaceae</taxon>
        <taxon>Streptomyces</taxon>
    </lineage>
</organism>